<proteinExistence type="predicted"/>
<dbReference type="AlphaFoldDB" id="A0AAD6H271"/>
<comment type="caution">
    <text evidence="1">The sequence shown here is derived from an EMBL/GenBank/DDBJ whole genome shotgun (WGS) entry which is preliminary data.</text>
</comment>
<dbReference type="RefSeq" id="XP_056752311.1">
    <property type="nucleotide sequence ID" value="XM_056896526.1"/>
</dbReference>
<sequence length="179" mass="20020">MSRSGDFDHLCSTEVRLEQPSFSPSVTFVLDDELSEEYQTMTQEEFEEDLGHPPIDGTISCSLQVRAHQALTQHTHAEVKALISLDHKNCTAVPKLLAYGDRVQGVGDYVPGGYINYAAWTRVAGEPISSASYWELDLAYRVEVRSAFRAAYRELKNDIWGPGLSSLKNLIYDEATKSM</sequence>
<gene>
    <name evidence="1" type="ORF">N7537_005469</name>
</gene>
<dbReference type="EMBL" id="JAQJAE010000003">
    <property type="protein sequence ID" value="KAJ5602513.1"/>
    <property type="molecule type" value="Genomic_DNA"/>
</dbReference>
<protein>
    <submittedName>
        <fullName evidence="1">Uncharacterized protein</fullName>
    </submittedName>
</protein>
<reference evidence="1" key="1">
    <citation type="journal article" date="2023" name="IMA Fungus">
        <title>Comparative genomic study of the Penicillium genus elucidates a diverse pangenome and 15 lateral gene transfer events.</title>
        <authorList>
            <person name="Petersen C."/>
            <person name="Sorensen T."/>
            <person name="Nielsen M.R."/>
            <person name="Sondergaard T.E."/>
            <person name="Sorensen J.L."/>
            <person name="Fitzpatrick D.A."/>
            <person name="Frisvad J.C."/>
            <person name="Nielsen K.L."/>
        </authorList>
    </citation>
    <scope>NUCLEOTIDE SEQUENCE</scope>
    <source>
        <strain evidence="1">IBT 12815</strain>
    </source>
</reference>
<name>A0AAD6H271_9EURO</name>
<keyword evidence="2" id="KW-1185">Reference proteome</keyword>
<evidence type="ECO:0000313" key="2">
    <source>
        <dbReference type="Proteomes" id="UP001213799"/>
    </source>
</evidence>
<accession>A0AAD6H271</accession>
<reference evidence="1" key="2">
    <citation type="submission" date="2023-01" db="EMBL/GenBank/DDBJ databases">
        <authorList>
            <person name="Petersen C."/>
        </authorList>
    </citation>
    <scope>NUCLEOTIDE SEQUENCE</scope>
    <source>
        <strain evidence="1">IBT 12815</strain>
    </source>
</reference>
<dbReference type="Proteomes" id="UP001213799">
    <property type="component" value="Unassembled WGS sequence"/>
</dbReference>
<dbReference type="GeneID" id="81586768"/>
<organism evidence="1 2">
    <name type="scientific">Penicillium hordei</name>
    <dbReference type="NCBI Taxonomy" id="40994"/>
    <lineage>
        <taxon>Eukaryota</taxon>
        <taxon>Fungi</taxon>
        <taxon>Dikarya</taxon>
        <taxon>Ascomycota</taxon>
        <taxon>Pezizomycotina</taxon>
        <taxon>Eurotiomycetes</taxon>
        <taxon>Eurotiomycetidae</taxon>
        <taxon>Eurotiales</taxon>
        <taxon>Aspergillaceae</taxon>
        <taxon>Penicillium</taxon>
    </lineage>
</organism>
<evidence type="ECO:0000313" key="1">
    <source>
        <dbReference type="EMBL" id="KAJ5602513.1"/>
    </source>
</evidence>